<gene>
    <name evidence="1" type="ORF">MN116_000155</name>
</gene>
<sequence length="150" mass="16749">YNLNPFNKDFLTYVNTDLFTIVLINARSVLNKMSDLRTTVLITKPSAILVTETWCSSSVLDADINIDGYSLHRTSRDNQRGGGCIIYIHSHALVTKVEELILSTVADSLFLMVCGTNYKMLVGCVQSTLLTSRNRHSTMQPICTSLNLRC</sequence>
<dbReference type="Proteomes" id="UP001292079">
    <property type="component" value="Unassembled WGS sequence"/>
</dbReference>
<dbReference type="SUPFAM" id="SSF56219">
    <property type="entry name" value="DNase I-like"/>
    <property type="match status" value="1"/>
</dbReference>
<dbReference type="InterPro" id="IPR036691">
    <property type="entry name" value="Endo/exonu/phosph_ase_sf"/>
</dbReference>
<accession>A0AAE1Z7H7</accession>
<reference evidence="1" key="2">
    <citation type="journal article" date="2023" name="Infect Dis Poverty">
        <title>Chromosome-scale genome of the human blood fluke Schistosoma mekongi and its implications for public health.</title>
        <authorList>
            <person name="Zhou M."/>
            <person name="Xu L."/>
            <person name="Xu D."/>
            <person name="Chen W."/>
            <person name="Khan J."/>
            <person name="Hu Y."/>
            <person name="Huang H."/>
            <person name="Wei H."/>
            <person name="Zhang Y."/>
            <person name="Chusongsang P."/>
            <person name="Tanasarnprasert K."/>
            <person name="Hu X."/>
            <person name="Limpanont Y."/>
            <person name="Lv Z."/>
        </authorList>
    </citation>
    <scope>NUCLEOTIDE SEQUENCE</scope>
    <source>
        <strain evidence="1">LV_2022a</strain>
    </source>
</reference>
<protein>
    <submittedName>
        <fullName evidence="1">Uncharacterized protein</fullName>
    </submittedName>
</protein>
<reference evidence="1" key="1">
    <citation type="submission" date="2022-04" db="EMBL/GenBank/DDBJ databases">
        <authorList>
            <person name="Xu L."/>
            <person name="Lv Z."/>
        </authorList>
    </citation>
    <scope>NUCLEOTIDE SEQUENCE</scope>
    <source>
        <strain evidence="1">LV_2022a</strain>
    </source>
</reference>
<dbReference type="EMBL" id="JALJAT010000005">
    <property type="protein sequence ID" value="KAK4469011.1"/>
    <property type="molecule type" value="Genomic_DNA"/>
</dbReference>
<evidence type="ECO:0000313" key="2">
    <source>
        <dbReference type="Proteomes" id="UP001292079"/>
    </source>
</evidence>
<evidence type="ECO:0000313" key="1">
    <source>
        <dbReference type="EMBL" id="KAK4469011.1"/>
    </source>
</evidence>
<proteinExistence type="predicted"/>
<feature type="non-terminal residue" evidence="1">
    <location>
        <position position="1"/>
    </location>
</feature>
<dbReference type="AlphaFoldDB" id="A0AAE1Z7H7"/>
<dbReference type="Gene3D" id="3.60.10.10">
    <property type="entry name" value="Endonuclease/exonuclease/phosphatase"/>
    <property type="match status" value="1"/>
</dbReference>
<organism evidence="1 2">
    <name type="scientific">Schistosoma mekongi</name>
    <name type="common">Parasitic worm</name>
    <dbReference type="NCBI Taxonomy" id="38744"/>
    <lineage>
        <taxon>Eukaryota</taxon>
        <taxon>Metazoa</taxon>
        <taxon>Spiralia</taxon>
        <taxon>Lophotrochozoa</taxon>
        <taxon>Platyhelminthes</taxon>
        <taxon>Trematoda</taxon>
        <taxon>Digenea</taxon>
        <taxon>Strigeidida</taxon>
        <taxon>Schistosomatoidea</taxon>
        <taxon>Schistosomatidae</taxon>
        <taxon>Schistosoma</taxon>
    </lineage>
</organism>
<comment type="caution">
    <text evidence="1">The sequence shown here is derived from an EMBL/GenBank/DDBJ whole genome shotgun (WGS) entry which is preliminary data.</text>
</comment>
<name>A0AAE1Z7H7_SCHME</name>
<keyword evidence="2" id="KW-1185">Reference proteome</keyword>